<feature type="region of interest" description="Disordered" evidence="1">
    <location>
        <begin position="213"/>
        <end position="232"/>
    </location>
</feature>
<keyword evidence="3" id="KW-1185">Reference proteome</keyword>
<organism evidence="2 3">
    <name type="scientific">Knufia peltigerae</name>
    <dbReference type="NCBI Taxonomy" id="1002370"/>
    <lineage>
        <taxon>Eukaryota</taxon>
        <taxon>Fungi</taxon>
        <taxon>Dikarya</taxon>
        <taxon>Ascomycota</taxon>
        <taxon>Pezizomycotina</taxon>
        <taxon>Eurotiomycetes</taxon>
        <taxon>Chaetothyriomycetidae</taxon>
        <taxon>Chaetothyriales</taxon>
        <taxon>Trichomeriaceae</taxon>
        <taxon>Knufia</taxon>
    </lineage>
</organism>
<evidence type="ECO:0000313" key="2">
    <source>
        <dbReference type="EMBL" id="KAJ9638691.1"/>
    </source>
</evidence>
<feature type="region of interest" description="Disordered" evidence="1">
    <location>
        <begin position="112"/>
        <end position="194"/>
    </location>
</feature>
<dbReference type="EMBL" id="JAPDRN010000020">
    <property type="protein sequence ID" value="KAJ9638691.1"/>
    <property type="molecule type" value="Genomic_DNA"/>
</dbReference>
<comment type="caution">
    <text evidence="2">The sequence shown here is derived from an EMBL/GenBank/DDBJ whole genome shotgun (WGS) entry which is preliminary data.</text>
</comment>
<feature type="compositionally biased region" description="Polar residues" evidence="1">
    <location>
        <begin position="182"/>
        <end position="191"/>
    </location>
</feature>
<dbReference type="Proteomes" id="UP001172681">
    <property type="component" value="Unassembled WGS sequence"/>
</dbReference>
<reference evidence="2" key="1">
    <citation type="submission" date="2022-10" db="EMBL/GenBank/DDBJ databases">
        <title>Culturing micro-colonial fungi from biological soil crusts in the Mojave desert and describing Neophaeococcomyces mojavensis, and introducing the new genera and species Taxawa tesnikishii.</title>
        <authorList>
            <person name="Kurbessoian T."/>
            <person name="Stajich J.E."/>
        </authorList>
    </citation>
    <scope>NUCLEOTIDE SEQUENCE</scope>
    <source>
        <strain evidence="2">TK_35</strain>
    </source>
</reference>
<feature type="compositionally biased region" description="Basic and acidic residues" evidence="1">
    <location>
        <begin position="144"/>
        <end position="178"/>
    </location>
</feature>
<gene>
    <name evidence="2" type="ORF">H2204_004167</name>
</gene>
<accession>A0AA38Y7X7</accession>
<proteinExistence type="predicted"/>
<sequence length="232" mass="25833">MSFTVIHTRPDGTRRPIRMSIFDAFRGVPDARPKKARNGLCPCCGKAHSCTAAASAEKKEKAAEKTDGETDDEVMIRMKAENKSAQWTDIVEHLKDIKSVSDAKARYKEITKDKKDDEGTASDSQSKGKGKEKNPEKAAQWAKNKVEGLKKQLDAQEKKDAGEPSDASEKGKKNDNAKTKPKGSTSTNEPNQYKLMAEKYDSKKWLTVASRHYDKTGERISPEMARQRAEAK</sequence>
<evidence type="ECO:0000313" key="3">
    <source>
        <dbReference type="Proteomes" id="UP001172681"/>
    </source>
</evidence>
<evidence type="ECO:0008006" key="4">
    <source>
        <dbReference type="Google" id="ProtNLM"/>
    </source>
</evidence>
<dbReference type="AlphaFoldDB" id="A0AA38Y7X7"/>
<evidence type="ECO:0000256" key="1">
    <source>
        <dbReference type="SAM" id="MobiDB-lite"/>
    </source>
</evidence>
<name>A0AA38Y7X7_9EURO</name>
<protein>
    <recommendedName>
        <fullName evidence="4">Myb-like domain-containing protein</fullName>
    </recommendedName>
</protein>